<evidence type="ECO:0000256" key="1">
    <source>
        <dbReference type="SAM" id="Phobius"/>
    </source>
</evidence>
<keyword evidence="3" id="KW-1185">Reference proteome</keyword>
<dbReference type="EMBL" id="JACIGK010000009">
    <property type="protein sequence ID" value="MBB4265934.1"/>
    <property type="molecule type" value="Genomic_DNA"/>
</dbReference>
<protein>
    <submittedName>
        <fullName evidence="2">Uncharacterized protein</fullName>
    </submittedName>
</protein>
<reference evidence="2 3" key="1">
    <citation type="submission" date="2020-08" db="EMBL/GenBank/DDBJ databases">
        <title>Genome sequencing of Purple Non-Sulfur Bacteria from various extreme environments.</title>
        <authorList>
            <person name="Mayer M."/>
        </authorList>
    </citation>
    <scope>NUCLEOTIDE SEQUENCE [LARGE SCALE GENOMIC DNA]</scope>
    <source>
        <strain evidence="2 3">JA131</strain>
    </source>
</reference>
<evidence type="ECO:0000313" key="3">
    <source>
        <dbReference type="Proteomes" id="UP000554286"/>
    </source>
</evidence>
<comment type="caution">
    <text evidence="2">The sequence shown here is derived from an EMBL/GenBank/DDBJ whole genome shotgun (WGS) entry which is preliminary data.</text>
</comment>
<dbReference type="Proteomes" id="UP000554286">
    <property type="component" value="Unassembled WGS sequence"/>
</dbReference>
<keyword evidence="1" id="KW-0812">Transmembrane</keyword>
<dbReference type="RefSeq" id="WP_184043786.1">
    <property type="nucleotide sequence ID" value="NZ_JACIGK010000009.1"/>
</dbReference>
<dbReference type="AlphaFoldDB" id="A0A7W6RDC6"/>
<accession>A0A7W6RDC6</accession>
<keyword evidence="1" id="KW-0472">Membrane</keyword>
<evidence type="ECO:0000313" key="2">
    <source>
        <dbReference type="EMBL" id="MBB4265934.1"/>
    </source>
</evidence>
<sequence length="181" mass="20788">MEISVNNSHILIRREHQVTQFSTQFIRKTVQTALSYRHRKRNPRLARYMFFVLLVVSLSVGGAYADGERDLEDATYISLVLLLFSWIYWALNPNFKKKKVTLHYGTFVSGDNDRYSVVSQDRGVITGFMEALTKAMEQKISATYNISIDQSLKSENMTIDKIIARDRSRVSLVEGDVPSKN</sequence>
<name>A0A7W6RDC6_9PROT</name>
<feature type="transmembrane region" description="Helical" evidence="1">
    <location>
        <begin position="45"/>
        <end position="62"/>
    </location>
</feature>
<gene>
    <name evidence="2" type="ORF">GGD89_001559</name>
</gene>
<keyword evidence="1" id="KW-1133">Transmembrane helix</keyword>
<organism evidence="2 3">
    <name type="scientific">Roseospira visakhapatnamensis</name>
    <dbReference type="NCBI Taxonomy" id="390880"/>
    <lineage>
        <taxon>Bacteria</taxon>
        <taxon>Pseudomonadati</taxon>
        <taxon>Pseudomonadota</taxon>
        <taxon>Alphaproteobacteria</taxon>
        <taxon>Rhodospirillales</taxon>
        <taxon>Rhodospirillaceae</taxon>
        <taxon>Roseospira</taxon>
    </lineage>
</organism>
<proteinExistence type="predicted"/>
<feature type="transmembrane region" description="Helical" evidence="1">
    <location>
        <begin position="74"/>
        <end position="91"/>
    </location>
</feature>